<evidence type="ECO:0000256" key="3">
    <source>
        <dbReference type="ARBA" id="ARBA00005848"/>
    </source>
</evidence>
<evidence type="ECO:0000259" key="14">
    <source>
        <dbReference type="Pfam" id="PF13018"/>
    </source>
</evidence>
<sequence length="798" mass="83558">MNCIHKIVWSKVKNSYVVVSELVKSHTKNTSVQSMKIALAIVVGMPLMMSGYIADAAIDGVTTFVEPGNQNIKMGNGISLRNNAATNGAIAIGDHAQIDDYVMQEGSIAIGKNAFVENMYGNQEKFFKFGQSDEKKWASSIAIGQNAYARSGSTMIGDHKYVGKLGDVEVDGSDVQKVKSRNVNINATTIGANSYNQGAFSSVTGTYSIISGKYNGGNWSSYVTQNMGATIYGSLNSIESNSSSSAHSGIASSVIGLANRTANSNGTLIFGAGNEVTNSIGIVNGINPFSGGGASAKEFAEQLKSSVKSSDGGGSTMAFGGGNTADWTHATSIIGVNNTIKGSSGKVSAYNLLTGYKNTATNVNRTSIIGSRNEVENTTSAVLLGDLRRLKGAHDSVILGSGEEGNVIETNVSKAVVIGSKANVTKEGGVALGAKSVSNTDKGVAGYNPETKAASTDTSSTWKSTAAAVAVGDAEHNVTRQITGVAAGTKDTDAVNVAQLKKAMANATGDGNDTLVNSNNALSLAGNTLSMSVKDTAGHEVKGSVNLSALAAAVDTRNTVAEGDHIKIDEEKQQDGSSKYTIHVKTDGVVEKDNKGIVTGGTVYNETRITTDGNYIKKDNSAADNLMILDGQVKKNADSITNINNQFNELGRDVNRVGAMGAALSALKPLTYDPYEPTQIMAGYGNYRGSNAIALGVAHYNNESTMMHAGVSYGGKSHMMVNAGVTVKVGSSDKEREVAERYRTGPLSSVYIMQKEIDHLTSDNQALRSTVNEQNAKLSEQDAKIEKLMQMVQELASK</sequence>
<feature type="domain" description="Trimeric autotransporter adhesin YadA-like stalk" evidence="13">
    <location>
        <begin position="481"/>
        <end position="521"/>
    </location>
</feature>
<dbReference type="GO" id="GO:0009279">
    <property type="term" value="C:cell outer membrane"/>
    <property type="evidence" value="ECO:0007669"/>
    <property type="project" value="UniProtKB-SubCell"/>
</dbReference>
<dbReference type="Gene3D" id="3.30.1300.30">
    <property type="entry name" value="GSPII I/J protein-like"/>
    <property type="match status" value="1"/>
</dbReference>
<dbReference type="STRING" id="39950.BCB69_01740"/>
<dbReference type="Gene3D" id="2.150.10.10">
    <property type="entry name" value="Serralysin-like metalloprotease, C-terminal"/>
    <property type="match status" value="2"/>
</dbReference>
<keyword evidence="11" id="KW-0175">Coiled coil</keyword>
<protein>
    <recommendedName>
        <fullName evidence="17">Trimeric autotransporter adhesin YadA-like C-terminal membrane anchor domain-containing protein</fullName>
    </recommendedName>
</protein>
<evidence type="ECO:0000256" key="5">
    <source>
        <dbReference type="ARBA" id="ARBA00022452"/>
    </source>
</evidence>
<keyword evidence="4" id="KW-0813">Transport</keyword>
<keyword evidence="8" id="KW-0653">Protein transport</keyword>
<evidence type="ECO:0000256" key="2">
    <source>
        <dbReference type="ARBA" id="ARBA00004442"/>
    </source>
</evidence>
<keyword evidence="9" id="KW-0472">Membrane</keyword>
<evidence type="ECO:0000256" key="4">
    <source>
        <dbReference type="ARBA" id="ARBA00022448"/>
    </source>
</evidence>
<evidence type="ECO:0000259" key="12">
    <source>
        <dbReference type="Pfam" id="PF03895"/>
    </source>
</evidence>
<dbReference type="InterPro" id="IPR045584">
    <property type="entry name" value="Pilin-like"/>
</dbReference>
<dbReference type="Pfam" id="PF03895">
    <property type="entry name" value="YadA_anchor"/>
    <property type="match status" value="1"/>
</dbReference>
<evidence type="ECO:0000256" key="9">
    <source>
        <dbReference type="ARBA" id="ARBA00023136"/>
    </source>
</evidence>
<gene>
    <name evidence="15" type="ORF">BCB69_01740</name>
</gene>
<evidence type="ECO:0000313" key="15">
    <source>
        <dbReference type="EMBL" id="AOH38815.1"/>
    </source>
</evidence>
<comment type="subcellular location">
    <subcellularLocation>
        <location evidence="2">Cell outer membrane</location>
    </subcellularLocation>
    <subcellularLocation>
        <location evidence="1">Cell surface</location>
    </subcellularLocation>
</comment>
<dbReference type="AlphaFoldDB" id="A0A1B3WCX8"/>
<dbReference type="KEGG" id="dpn:BCB69_01740"/>
<dbReference type="RefSeq" id="WP_069176841.1">
    <property type="nucleotide sequence ID" value="NZ_CP017037.1"/>
</dbReference>
<dbReference type="InterPro" id="IPR005594">
    <property type="entry name" value="YadA_C"/>
</dbReference>
<dbReference type="Pfam" id="PF13018">
    <property type="entry name" value="ESPR"/>
    <property type="match status" value="1"/>
</dbReference>
<evidence type="ECO:0008006" key="17">
    <source>
        <dbReference type="Google" id="ProtNLM"/>
    </source>
</evidence>
<dbReference type="InterPro" id="IPR024973">
    <property type="entry name" value="ESPR"/>
</dbReference>
<dbReference type="Pfam" id="PF05662">
    <property type="entry name" value="YadA_stalk"/>
    <property type="match status" value="1"/>
</dbReference>
<proteinExistence type="inferred from homology"/>
<evidence type="ECO:0000259" key="13">
    <source>
        <dbReference type="Pfam" id="PF05662"/>
    </source>
</evidence>
<evidence type="ECO:0000313" key="16">
    <source>
        <dbReference type="Proteomes" id="UP000094757"/>
    </source>
</evidence>
<keyword evidence="10" id="KW-0998">Cell outer membrane</keyword>
<name>A0A1B3WCX8_9FIRM</name>
<feature type="coiled-coil region" evidence="11">
    <location>
        <begin position="757"/>
        <end position="798"/>
    </location>
</feature>
<dbReference type="Gene3D" id="6.10.250.2120">
    <property type="match status" value="1"/>
</dbReference>
<dbReference type="InterPro" id="IPR011004">
    <property type="entry name" value="Trimer_LpxA-like_sf"/>
</dbReference>
<evidence type="ECO:0000256" key="7">
    <source>
        <dbReference type="ARBA" id="ARBA00022729"/>
    </source>
</evidence>
<organism evidence="15 16">
    <name type="scientific">Dialister pneumosintes</name>
    <dbReference type="NCBI Taxonomy" id="39950"/>
    <lineage>
        <taxon>Bacteria</taxon>
        <taxon>Bacillati</taxon>
        <taxon>Bacillota</taxon>
        <taxon>Negativicutes</taxon>
        <taxon>Veillonellales</taxon>
        <taxon>Veillonellaceae</taxon>
        <taxon>Dialister</taxon>
    </lineage>
</organism>
<evidence type="ECO:0000256" key="6">
    <source>
        <dbReference type="ARBA" id="ARBA00022692"/>
    </source>
</evidence>
<evidence type="ECO:0000256" key="10">
    <source>
        <dbReference type="ARBA" id="ARBA00023237"/>
    </source>
</evidence>
<dbReference type="InterPro" id="IPR011049">
    <property type="entry name" value="Serralysin-like_metalloprot_C"/>
</dbReference>
<feature type="domain" description="Trimeric autotransporter adhesin YadA-like C-terminal membrane anchor" evidence="12">
    <location>
        <begin position="672"/>
        <end position="726"/>
    </location>
</feature>
<feature type="domain" description="ESPR" evidence="14">
    <location>
        <begin position="1"/>
        <end position="36"/>
    </location>
</feature>
<dbReference type="SUPFAM" id="SSF51161">
    <property type="entry name" value="Trimeric LpxA-like enzymes"/>
    <property type="match status" value="1"/>
</dbReference>
<accession>A0A1B3WCX8</accession>
<dbReference type="InterPro" id="IPR008635">
    <property type="entry name" value="Coiled_stalk_dom"/>
</dbReference>
<keyword evidence="5" id="KW-1134">Transmembrane beta strand</keyword>
<comment type="similarity">
    <text evidence="3">Belongs to the autotransporter-2 (AT-2) (TC 1.B.40) family.</text>
</comment>
<evidence type="ECO:0000256" key="8">
    <source>
        <dbReference type="ARBA" id="ARBA00022927"/>
    </source>
</evidence>
<evidence type="ECO:0000256" key="11">
    <source>
        <dbReference type="SAM" id="Coils"/>
    </source>
</evidence>
<reference evidence="16" key="1">
    <citation type="submission" date="2016-08" db="EMBL/GenBank/DDBJ databases">
        <authorList>
            <person name="Holder M.E."/>
            <person name="Ajami N.J."/>
            <person name="Petrosino J.F."/>
        </authorList>
    </citation>
    <scope>NUCLEOTIDE SEQUENCE [LARGE SCALE GENOMIC DNA]</scope>
    <source>
        <strain evidence="16">F0677</strain>
    </source>
</reference>
<dbReference type="Proteomes" id="UP000094757">
    <property type="component" value="Chromosome"/>
</dbReference>
<keyword evidence="7" id="KW-0732">Signal</keyword>
<evidence type="ECO:0000256" key="1">
    <source>
        <dbReference type="ARBA" id="ARBA00004241"/>
    </source>
</evidence>
<dbReference type="GO" id="GO:0009986">
    <property type="term" value="C:cell surface"/>
    <property type="evidence" value="ECO:0007669"/>
    <property type="project" value="UniProtKB-SubCell"/>
</dbReference>
<keyword evidence="6" id="KW-0812">Transmembrane</keyword>
<dbReference type="GO" id="GO:0015031">
    <property type="term" value="P:protein transport"/>
    <property type="evidence" value="ECO:0007669"/>
    <property type="project" value="UniProtKB-KW"/>
</dbReference>
<dbReference type="EMBL" id="CP017037">
    <property type="protein sequence ID" value="AOH38815.1"/>
    <property type="molecule type" value="Genomic_DNA"/>
</dbReference>
<dbReference type="SUPFAM" id="SSF54523">
    <property type="entry name" value="Pili subunits"/>
    <property type="match status" value="1"/>
</dbReference>